<dbReference type="Pfam" id="PF00840">
    <property type="entry name" value="Glyco_hydro_7"/>
    <property type="match status" value="1"/>
</dbReference>
<evidence type="ECO:0000256" key="10">
    <source>
        <dbReference type="SAM" id="Phobius"/>
    </source>
</evidence>
<keyword evidence="10" id="KW-0812">Transmembrane</keyword>
<evidence type="ECO:0000256" key="11">
    <source>
        <dbReference type="SAM" id="SignalP"/>
    </source>
</evidence>
<keyword evidence="10" id="KW-1133">Transmembrane helix</keyword>
<reference evidence="12" key="1">
    <citation type="submission" date="2023-06" db="EMBL/GenBank/DDBJ databases">
        <title>Genome-scale phylogeny and comparative genomics of the fungal order Sordariales.</title>
        <authorList>
            <consortium name="Lawrence Berkeley National Laboratory"/>
            <person name="Hensen N."/>
            <person name="Bonometti L."/>
            <person name="Westerberg I."/>
            <person name="Brannstrom I.O."/>
            <person name="Guillou S."/>
            <person name="Cros-Aarteil S."/>
            <person name="Calhoun S."/>
            <person name="Haridas S."/>
            <person name="Kuo A."/>
            <person name="Mondo S."/>
            <person name="Pangilinan J."/>
            <person name="Riley R."/>
            <person name="Labutti K."/>
            <person name="Andreopoulos B."/>
            <person name="Lipzen A."/>
            <person name="Chen C."/>
            <person name="Yanf M."/>
            <person name="Daum C."/>
            <person name="Ng V."/>
            <person name="Clum A."/>
            <person name="Steindorff A."/>
            <person name="Ohm R."/>
            <person name="Martin F."/>
            <person name="Silar P."/>
            <person name="Natvig D."/>
            <person name="Lalanne C."/>
            <person name="Gautier V."/>
            <person name="Ament-Velasquez S.L."/>
            <person name="Kruys A."/>
            <person name="Hutchinson M.I."/>
            <person name="Powell A.J."/>
            <person name="Barry K."/>
            <person name="Miller A.N."/>
            <person name="Grigoriev I.V."/>
            <person name="Debuchy R."/>
            <person name="Gladieux P."/>
            <person name="Thoren M.H."/>
            <person name="Johannesson H."/>
        </authorList>
    </citation>
    <scope>NUCLEOTIDE SEQUENCE</scope>
    <source>
        <strain evidence="12">8032-3</strain>
    </source>
</reference>
<gene>
    <name evidence="12" type="ORF">QBC33DRAFT_592710</name>
</gene>
<keyword evidence="5" id="KW-0325">Glycoprotein</keyword>
<evidence type="ECO:0000313" key="13">
    <source>
        <dbReference type="Proteomes" id="UP001244011"/>
    </source>
</evidence>
<feature type="transmembrane region" description="Helical" evidence="10">
    <location>
        <begin position="442"/>
        <end position="459"/>
    </location>
</feature>
<dbReference type="InterPro" id="IPR001722">
    <property type="entry name" value="Glyco_hydro_7"/>
</dbReference>
<dbReference type="PANTHER" id="PTHR33753:SF1">
    <property type="entry name" value="ENDO-BETA-1,4-GLUCANASE CELB"/>
    <property type="match status" value="1"/>
</dbReference>
<keyword evidence="11" id="KW-0732">Signal</keyword>
<dbReference type="Proteomes" id="UP001244011">
    <property type="component" value="Unassembled WGS sequence"/>
</dbReference>
<keyword evidence="13" id="KW-1185">Reference proteome</keyword>
<accession>A0AAJ0FL97</accession>
<dbReference type="GO" id="GO:0008810">
    <property type="term" value="F:cellulase activity"/>
    <property type="evidence" value="ECO:0007669"/>
    <property type="project" value="UniProtKB-EC"/>
</dbReference>
<dbReference type="PANTHER" id="PTHR33753">
    <property type="entry name" value="1,4-BETA-D-GLUCAN CELLOBIOHYDROLASE B"/>
    <property type="match status" value="1"/>
</dbReference>
<evidence type="ECO:0000256" key="9">
    <source>
        <dbReference type="RuleBase" id="RU361164"/>
    </source>
</evidence>
<evidence type="ECO:0000256" key="4">
    <source>
        <dbReference type="ARBA" id="ARBA00023001"/>
    </source>
</evidence>
<keyword evidence="10" id="KW-0472">Membrane</keyword>
<feature type="signal peptide" evidence="11">
    <location>
        <begin position="1"/>
        <end position="18"/>
    </location>
</feature>
<dbReference type="InterPro" id="IPR013320">
    <property type="entry name" value="ConA-like_dom_sf"/>
</dbReference>
<dbReference type="CDD" id="cd07999">
    <property type="entry name" value="GH7_CBH_EG"/>
    <property type="match status" value="1"/>
</dbReference>
<comment type="caution">
    <text evidence="12">The sequence shown here is derived from an EMBL/GenBank/DDBJ whole genome shotgun (WGS) entry which is preliminary data.</text>
</comment>
<dbReference type="EC" id="3.2.1.-" evidence="9"/>
<organism evidence="12 13">
    <name type="scientific">Phialemonium atrogriseum</name>
    <dbReference type="NCBI Taxonomy" id="1093897"/>
    <lineage>
        <taxon>Eukaryota</taxon>
        <taxon>Fungi</taxon>
        <taxon>Dikarya</taxon>
        <taxon>Ascomycota</taxon>
        <taxon>Pezizomycotina</taxon>
        <taxon>Sordariomycetes</taxon>
        <taxon>Sordariomycetidae</taxon>
        <taxon>Cephalothecales</taxon>
        <taxon>Cephalothecaceae</taxon>
        <taxon>Phialemonium</taxon>
    </lineage>
</organism>
<protein>
    <recommendedName>
        <fullName evidence="9">Glucanase</fullName>
        <ecNumber evidence="9">3.2.1.-</ecNumber>
    </recommendedName>
</protein>
<name>A0AAJ0FL97_9PEZI</name>
<dbReference type="RefSeq" id="XP_060288155.1">
    <property type="nucleotide sequence ID" value="XM_060431694.1"/>
</dbReference>
<dbReference type="SUPFAM" id="SSF49899">
    <property type="entry name" value="Concanavalin A-like lectins/glucanases"/>
    <property type="match status" value="1"/>
</dbReference>
<dbReference type="InterPro" id="IPR037019">
    <property type="entry name" value="Glyco_hydro_7_sf"/>
</dbReference>
<sequence length="460" mass="47956">MAPTLAAVLPYLLALATAQKIGTAIPEVHPKLATQFCTTAGGCVTRQTSLVTDALSRPFHAVGHPEVPCSPLNQTLCPDAATCAQNCELEGVSYGSIGVLTSGSALTMRQYLFNGDEFASVSPRVYLLAEDGENYEMLKLVNQELTYDVDVSQLGCGMNGALYLSEMDASGSRSDLNPAGATYGTGYCDAQCFNVTFINGLPNLNNSGSCCNELDIWEANSMANVFTPHTCGGVGSFLCAGDECGRAGVCDKDGCGLNPFRSGSKDFYGPGKTVDTSKPFTVVTQFLTADNTSTGALSEIRRLYIQGNRLIENAPASAAEKDPGTITQDFCTAANASSFLRLGGLEGMGASMARGMVLIFSIWNSDGDFMNWLDTGSSGPCSETAGDPKLIVADNPEVSVTFSNIRWGEIGSTFNASAPGTSSAFIKGNAQAAMSAAGGPRIVSGVVWAAVGVVLGYLLC</sequence>
<keyword evidence="4 9" id="KW-0136">Cellulose degradation</keyword>
<keyword evidence="7 9" id="KW-0326">Glycosidase</keyword>
<feature type="chain" id="PRO_5042583085" description="Glucanase" evidence="11">
    <location>
        <begin position="19"/>
        <end position="460"/>
    </location>
</feature>
<keyword evidence="6" id="KW-0119">Carbohydrate metabolism</keyword>
<evidence type="ECO:0000256" key="1">
    <source>
        <dbReference type="ARBA" id="ARBA00000966"/>
    </source>
</evidence>
<evidence type="ECO:0000256" key="6">
    <source>
        <dbReference type="ARBA" id="ARBA00023277"/>
    </source>
</evidence>
<evidence type="ECO:0000256" key="5">
    <source>
        <dbReference type="ARBA" id="ARBA00023180"/>
    </source>
</evidence>
<evidence type="ECO:0000313" key="12">
    <source>
        <dbReference type="EMBL" id="KAK1771942.1"/>
    </source>
</evidence>
<dbReference type="EMBL" id="MU838998">
    <property type="protein sequence ID" value="KAK1771942.1"/>
    <property type="molecule type" value="Genomic_DNA"/>
</dbReference>
<evidence type="ECO:0000256" key="3">
    <source>
        <dbReference type="ARBA" id="ARBA00022801"/>
    </source>
</evidence>
<dbReference type="Gene3D" id="2.70.100.10">
    <property type="entry name" value="Glycoside hydrolase, family 7, domain"/>
    <property type="match status" value="1"/>
</dbReference>
<evidence type="ECO:0000256" key="7">
    <source>
        <dbReference type="ARBA" id="ARBA00023295"/>
    </source>
</evidence>
<comment type="catalytic activity">
    <reaction evidence="1">
        <text>Endohydrolysis of (1-&gt;4)-beta-D-glucosidic linkages in cellulose, lichenin and cereal beta-D-glucans.</text>
        <dbReference type="EC" id="3.2.1.4"/>
    </reaction>
</comment>
<dbReference type="GeneID" id="85314881"/>
<dbReference type="PRINTS" id="PR00734">
    <property type="entry name" value="GLHYDRLASE7"/>
</dbReference>
<dbReference type="AlphaFoldDB" id="A0AAJ0FL97"/>
<evidence type="ECO:0000256" key="8">
    <source>
        <dbReference type="ARBA" id="ARBA00023326"/>
    </source>
</evidence>
<comment type="similarity">
    <text evidence="2 9">Belongs to the glycosyl hydrolase 7 (cellulase C) family.</text>
</comment>
<evidence type="ECO:0000256" key="2">
    <source>
        <dbReference type="ARBA" id="ARBA00006044"/>
    </source>
</evidence>
<keyword evidence="8 9" id="KW-0624">Polysaccharide degradation</keyword>
<keyword evidence="3 9" id="KW-0378">Hydrolase</keyword>
<dbReference type="GO" id="GO:0030245">
    <property type="term" value="P:cellulose catabolic process"/>
    <property type="evidence" value="ECO:0007669"/>
    <property type="project" value="UniProtKB-KW"/>
</dbReference>
<proteinExistence type="inferred from homology"/>